<accession>A0A6J6LV13</accession>
<dbReference type="PANTHER" id="PTHR43174">
    <property type="entry name" value="UDP-N-ACETYLGLUCOSAMINE 2-EPIMERASE"/>
    <property type="match status" value="1"/>
</dbReference>
<dbReference type="EMBL" id="CAEZWU010000051">
    <property type="protein sequence ID" value="CAB4664364.1"/>
    <property type="molecule type" value="Genomic_DNA"/>
</dbReference>
<dbReference type="NCBIfam" id="TIGR03568">
    <property type="entry name" value="NeuC_NnaA"/>
    <property type="match status" value="1"/>
</dbReference>
<dbReference type="InterPro" id="IPR003331">
    <property type="entry name" value="UDP_GlcNAc_Epimerase_2_dom"/>
</dbReference>
<dbReference type="SUPFAM" id="SSF53756">
    <property type="entry name" value="UDP-Glycosyltransferase/glycogen phosphorylase"/>
    <property type="match status" value="1"/>
</dbReference>
<evidence type="ECO:0000259" key="1">
    <source>
        <dbReference type="Pfam" id="PF02350"/>
    </source>
</evidence>
<reference evidence="2" key="1">
    <citation type="submission" date="2020-05" db="EMBL/GenBank/DDBJ databases">
        <authorList>
            <person name="Chiriac C."/>
            <person name="Salcher M."/>
            <person name="Ghai R."/>
            <person name="Kavagutti S V."/>
        </authorList>
    </citation>
    <scope>NUCLEOTIDE SEQUENCE</scope>
</reference>
<organism evidence="2">
    <name type="scientific">freshwater metagenome</name>
    <dbReference type="NCBI Taxonomy" id="449393"/>
    <lineage>
        <taxon>unclassified sequences</taxon>
        <taxon>metagenomes</taxon>
        <taxon>ecological metagenomes</taxon>
    </lineage>
</organism>
<evidence type="ECO:0000313" key="3">
    <source>
        <dbReference type="EMBL" id="CAB4804085.1"/>
    </source>
</evidence>
<evidence type="ECO:0000313" key="4">
    <source>
        <dbReference type="EMBL" id="CAB4991220.1"/>
    </source>
</evidence>
<dbReference type="Pfam" id="PF02350">
    <property type="entry name" value="Epimerase_2"/>
    <property type="match status" value="1"/>
</dbReference>
<gene>
    <name evidence="2" type="ORF">UFOPK2292_00473</name>
    <name evidence="3" type="ORF">UFOPK3026_00713</name>
    <name evidence="4" type="ORF">UFOPK4020_00265</name>
</gene>
<dbReference type="GO" id="GO:0004553">
    <property type="term" value="F:hydrolase activity, hydrolyzing O-glycosyl compounds"/>
    <property type="evidence" value="ECO:0007669"/>
    <property type="project" value="InterPro"/>
</dbReference>
<dbReference type="Gene3D" id="3.40.50.2000">
    <property type="entry name" value="Glycogen Phosphorylase B"/>
    <property type="match status" value="2"/>
</dbReference>
<dbReference type="EMBL" id="CAFBOV010000032">
    <property type="protein sequence ID" value="CAB4991220.1"/>
    <property type="molecule type" value="Genomic_DNA"/>
</dbReference>
<dbReference type="PANTHER" id="PTHR43174:SF3">
    <property type="entry name" value="UDP-N-ACETYLGLUCOSAMINE 2-EPIMERASE"/>
    <property type="match status" value="1"/>
</dbReference>
<dbReference type="GO" id="GO:0006047">
    <property type="term" value="P:UDP-N-acetylglucosamine metabolic process"/>
    <property type="evidence" value="ECO:0007669"/>
    <property type="project" value="InterPro"/>
</dbReference>
<dbReference type="AlphaFoldDB" id="A0A6J6LV13"/>
<dbReference type="EMBL" id="CAFAAP010000093">
    <property type="protein sequence ID" value="CAB4804085.1"/>
    <property type="molecule type" value="Genomic_DNA"/>
</dbReference>
<name>A0A6J6LV13_9ZZZZ</name>
<evidence type="ECO:0000313" key="2">
    <source>
        <dbReference type="EMBL" id="CAB4664364.1"/>
    </source>
</evidence>
<dbReference type="InterPro" id="IPR029767">
    <property type="entry name" value="WecB-like"/>
</dbReference>
<proteinExistence type="predicted"/>
<sequence>MRKVCVVITARASYSRVKTVLVHLANRDDVELQIVTTASALVERAGRVSDVIRAEGFTISAEVSSLVEGDTSLQMVQTTGLGLIEIGSVLQRLNPDLVVTIADRYETITTAIAASYMRIPLAHIQGGEITGNIDEKVRHAITKLADLHLVCTAASKSNVIAMGENPQSVFLAECPSIDIAKSVVDRRPIDFSPFKKYGGVGEEIELTGNYLVIMQHPVTSETSFARTHVENILKVVGRLGIPTMWFWPNVDAGADATSKEIRRFREQSDSTNIHFFKNMSPEDFLVLINNCSVLIGNSSVGIRESSFLGVPVVNIGTRQLGRECAENVVHSGYEQVEIESSILKQVNHGRYSSSSLYGSGNSGKLISEILATAKLTTDKKLNFQ</sequence>
<protein>
    <submittedName>
        <fullName evidence="2">Unannotated protein</fullName>
    </submittedName>
</protein>
<feature type="domain" description="UDP-N-acetylglucosamine 2-epimerase" evidence="1">
    <location>
        <begin position="24"/>
        <end position="370"/>
    </location>
</feature>
<dbReference type="InterPro" id="IPR020004">
    <property type="entry name" value="UDP-GlcNAc_Epase"/>
</dbReference>